<reference evidence="2" key="2">
    <citation type="journal article" date="2015" name="Fish Shellfish Immunol.">
        <title>Early steps in the European eel (Anguilla anguilla)-Vibrio vulnificus interaction in the gills: Role of the RtxA13 toxin.</title>
        <authorList>
            <person name="Callol A."/>
            <person name="Pajuelo D."/>
            <person name="Ebbesson L."/>
            <person name="Teles M."/>
            <person name="MacKenzie S."/>
            <person name="Amaro C."/>
        </authorList>
    </citation>
    <scope>NUCLEOTIDE SEQUENCE</scope>
</reference>
<protein>
    <submittedName>
        <fullName evidence="2">Uncharacterized protein</fullName>
    </submittedName>
</protein>
<organism evidence="2">
    <name type="scientific">Anguilla anguilla</name>
    <name type="common">European freshwater eel</name>
    <name type="synonym">Muraena anguilla</name>
    <dbReference type="NCBI Taxonomy" id="7936"/>
    <lineage>
        <taxon>Eukaryota</taxon>
        <taxon>Metazoa</taxon>
        <taxon>Chordata</taxon>
        <taxon>Craniata</taxon>
        <taxon>Vertebrata</taxon>
        <taxon>Euteleostomi</taxon>
        <taxon>Actinopterygii</taxon>
        <taxon>Neopterygii</taxon>
        <taxon>Teleostei</taxon>
        <taxon>Anguilliformes</taxon>
        <taxon>Anguillidae</taxon>
        <taxon>Anguilla</taxon>
    </lineage>
</organism>
<sequence>MSKHAWGSALLIMSEAGLSVTPTCPQDGYQAPSSGGNNI</sequence>
<feature type="signal peptide" evidence="1">
    <location>
        <begin position="1"/>
        <end position="19"/>
    </location>
</feature>
<name>A0A0E9VE26_ANGAN</name>
<feature type="chain" id="PRO_5002434367" evidence="1">
    <location>
        <begin position="20"/>
        <end position="39"/>
    </location>
</feature>
<dbReference type="EMBL" id="GBXM01032280">
    <property type="protein sequence ID" value="JAH76297.1"/>
    <property type="molecule type" value="Transcribed_RNA"/>
</dbReference>
<keyword evidence="1" id="KW-0732">Signal</keyword>
<dbReference type="AlphaFoldDB" id="A0A0E9VE26"/>
<evidence type="ECO:0000313" key="2">
    <source>
        <dbReference type="EMBL" id="JAH76297.1"/>
    </source>
</evidence>
<accession>A0A0E9VE26</accession>
<reference evidence="2" key="1">
    <citation type="submission" date="2014-11" db="EMBL/GenBank/DDBJ databases">
        <authorList>
            <person name="Amaro Gonzalez C."/>
        </authorList>
    </citation>
    <scope>NUCLEOTIDE SEQUENCE</scope>
</reference>
<proteinExistence type="predicted"/>
<evidence type="ECO:0000256" key="1">
    <source>
        <dbReference type="SAM" id="SignalP"/>
    </source>
</evidence>